<keyword evidence="7 11" id="KW-0862">Zinc</keyword>
<dbReference type="PIRSF" id="PIRSF037215">
    <property type="entry name" value="Peptidase_M20B"/>
    <property type="match status" value="1"/>
</dbReference>
<dbReference type="AlphaFoldDB" id="A0A6L5GTJ5"/>
<name>A0A6L5GTJ5_9FIRM</name>
<feature type="binding site" evidence="11">
    <location>
        <position position="144"/>
    </location>
    <ligand>
        <name>Zn(2+)</name>
        <dbReference type="ChEBI" id="CHEBI:29105"/>
        <label>1</label>
    </ligand>
</feature>
<dbReference type="NCBIfam" id="NF003976">
    <property type="entry name" value="PRK05469.1"/>
    <property type="match status" value="1"/>
</dbReference>
<comment type="cofactor">
    <cofactor evidence="11">
        <name>Zn(2+)</name>
        <dbReference type="ChEBI" id="CHEBI:29105"/>
    </cofactor>
    <text evidence="11">Binds 2 Zn(2+) ions per subunit.</text>
</comment>
<reference evidence="13" key="1">
    <citation type="journal article" date="2020" name="Appl. Environ. Microbiol.">
        <title>Medium-Chain Fatty Acid Synthesis by 'Candidatus Weimeria bifida' gen. nov., sp. nov., and 'Candidatus Pseudoramibacter fermentans' sp. nov.</title>
        <authorList>
            <person name="Scarborough M.J."/>
            <person name="Myers K.S."/>
            <person name="Donohue T.J."/>
            <person name="Noguera D.R."/>
        </authorList>
    </citation>
    <scope>NUCLEOTIDE SEQUENCE</scope>
    <source>
        <strain evidence="13">EUB1.1</strain>
    </source>
</reference>
<dbReference type="SUPFAM" id="SSF53187">
    <property type="entry name" value="Zn-dependent exopeptidases"/>
    <property type="match status" value="1"/>
</dbReference>
<dbReference type="GO" id="GO:0008237">
    <property type="term" value="F:metallopeptidase activity"/>
    <property type="evidence" value="ECO:0007669"/>
    <property type="project" value="UniProtKB-KW"/>
</dbReference>
<dbReference type="InterPro" id="IPR011650">
    <property type="entry name" value="Peptidase_M20_dimer"/>
</dbReference>
<dbReference type="GO" id="GO:0006518">
    <property type="term" value="P:peptide metabolic process"/>
    <property type="evidence" value="ECO:0007669"/>
    <property type="project" value="InterPro"/>
</dbReference>
<dbReference type="GO" id="GO:0008270">
    <property type="term" value="F:zinc ion binding"/>
    <property type="evidence" value="ECO:0007669"/>
    <property type="project" value="InterPro"/>
</dbReference>
<organism evidence="13 14">
    <name type="scientific">Candidatus Pseudoramibacter fermentans</name>
    <dbReference type="NCBI Taxonomy" id="2594427"/>
    <lineage>
        <taxon>Bacteria</taxon>
        <taxon>Bacillati</taxon>
        <taxon>Bacillota</taxon>
        <taxon>Clostridia</taxon>
        <taxon>Eubacteriales</taxon>
        <taxon>Eubacteriaceae</taxon>
        <taxon>Pseudoramibacter</taxon>
    </lineage>
</organism>
<feature type="binding site" evidence="11">
    <location>
        <position position="144"/>
    </location>
    <ligand>
        <name>Zn(2+)</name>
        <dbReference type="ChEBI" id="CHEBI:29105"/>
        <label>2</label>
    </ligand>
</feature>
<gene>
    <name evidence="13" type="primary">pepT</name>
    <name evidence="13" type="ORF">FRC53_07135</name>
</gene>
<accession>A0A6L5GTJ5</accession>
<dbReference type="InterPro" id="IPR002933">
    <property type="entry name" value="Peptidase_M20"/>
</dbReference>
<evidence type="ECO:0000256" key="8">
    <source>
        <dbReference type="ARBA" id="ARBA00023049"/>
    </source>
</evidence>
<dbReference type="GO" id="GO:0006508">
    <property type="term" value="P:proteolysis"/>
    <property type="evidence" value="ECO:0007669"/>
    <property type="project" value="UniProtKB-UniRule"/>
</dbReference>
<dbReference type="NCBIfam" id="TIGR01882">
    <property type="entry name" value="peptidase-T"/>
    <property type="match status" value="1"/>
</dbReference>
<keyword evidence="14" id="KW-1185">Reference proteome</keyword>
<dbReference type="PROSITE" id="PS00758">
    <property type="entry name" value="ARGE_DAPE_CPG2_1"/>
    <property type="match status" value="1"/>
</dbReference>
<evidence type="ECO:0000256" key="10">
    <source>
        <dbReference type="PIRSR" id="PIRSR037215-1"/>
    </source>
</evidence>
<dbReference type="CDD" id="cd03892">
    <property type="entry name" value="M20_peptT"/>
    <property type="match status" value="1"/>
</dbReference>
<dbReference type="NCBIfam" id="NF009920">
    <property type="entry name" value="PRK13381.1"/>
    <property type="match status" value="1"/>
</dbReference>
<evidence type="ECO:0000256" key="3">
    <source>
        <dbReference type="ARBA" id="ARBA00022438"/>
    </source>
</evidence>
<feature type="active site" description="Proton acceptor" evidence="10">
    <location>
        <position position="178"/>
    </location>
</feature>
<dbReference type="PROSITE" id="PS00759">
    <property type="entry name" value="ARGE_DAPE_CPG2_2"/>
    <property type="match status" value="1"/>
</dbReference>
<dbReference type="Pfam" id="PF07687">
    <property type="entry name" value="M20_dimer"/>
    <property type="match status" value="1"/>
</dbReference>
<feature type="binding site" evidence="11">
    <location>
        <position position="81"/>
    </location>
    <ligand>
        <name>Zn(2+)</name>
        <dbReference type="ChEBI" id="CHEBI:29105"/>
        <label>1</label>
    </ligand>
</feature>
<comment type="catalytic activity">
    <reaction evidence="1">
        <text>Release of the N-terminal residue from a tripeptide.</text>
        <dbReference type="EC" id="3.4.11.4"/>
    </reaction>
</comment>
<dbReference type="EMBL" id="VOGB01000005">
    <property type="protein sequence ID" value="MQM73166.1"/>
    <property type="molecule type" value="Genomic_DNA"/>
</dbReference>
<dbReference type="GO" id="GO:0045148">
    <property type="term" value="F:tripeptide aminopeptidase activity"/>
    <property type="evidence" value="ECO:0007669"/>
    <property type="project" value="UniProtKB-UniRule"/>
</dbReference>
<sequence>MDTTKLIERFLRYVSFDTQSDEENDQVCPSTPGQLVFAQALAQELTRIGMQEVELDANGYIMATLPANVAEDGPVVGLIAHMDTSPDAPGKDVHPQIVRNYDGGDVVLNVEKNIVFSTAAFPEVTQYAGQDVIFTDGTTLLGADDKAGVTAIVSAMEELIQHPEIKHGKIRVAFTPDEETGRSPLRFDVDRFGADFAFTVDGGELGGLEYENFNAENPVVTFCGRSVHTGDAKGKMINALSVASEWQQMLPAGEKPEYTEGREGFFHVYKIEGDVEKCTMHMLVRDHDRARFDARKALLDQMAAFLNQKYGAGTVTVTHHDVYFNMFEKIADGHMDVVDLAKTAMKAVGVTPVVSPIRGGTDGAQLSFRGLPCPNLFTGGANFHGRFEYLPTASLKKACETVVEIAKRAYRLKKEA</sequence>
<dbReference type="SUPFAM" id="SSF55031">
    <property type="entry name" value="Bacterial exopeptidase dimerisation domain"/>
    <property type="match status" value="1"/>
</dbReference>
<feature type="binding site" evidence="11">
    <location>
        <position position="179"/>
    </location>
    <ligand>
        <name>Zn(2+)</name>
        <dbReference type="ChEBI" id="CHEBI:29105"/>
        <label>2</label>
    </ligand>
</feature>
<evidence type="ECO:0000313" key="14">
    <source>
        <dbReference type="Proteomes" id="UP000473648"/>
    </source>
</evidence>
<evidence type="ECO:0000256" key="6">
    <source>
        <dbReference type="ARBA" id="ARBA00022801"/>
    </source>
</evidence>
<dbReference type="InterPro" id="IPR036264">
    <property type="entry name" value="Bact_exopeptidase_dim_dom"/>
</dbReference>
<dbReference type="InterPro" id="IPR010161">
    <property type="entry name" value="Peptidase_M20B"/>
</dbReference>
<feature type="active site" evidence="10">
    <location>
        <position position="83"/>
    </location>
</feature>
<dbReference type="Gene3D" id="3.30.70.360">
    <property type="match status" value="1"/>
</dbReference>
<feature type="binding site" evidence="11">
    <location>
        <position position="384"/>
    </location>
    <ligand>
        <name>Zn(2+)</name>
        <dbReference type="ChEBI" id="CHEBI:29105"/>
        <label>2</label>
    </ligand>
</feature>
<dbReference type="Gene3D" id="3.40.630.10">
    <property type="entry name" value="Zn peptidases"/>
    <property type="match status" value="1"/>
</dbReference>
<comment type="similarity">
    <text evidence="2">Belongs to the peptidase M20B family.</text>
</comment>
<feature type="binding site" evidence="11">
    <location>
        <position position="201"/>
    </location>
    <ligand>
        <name>Zn(2+)</name>
        <dbReference type="ChEBI" id="CHEBI:29105"/>
        <label>1</label>
    </ligand>
</feature>
<evidence type="ECO:0000313" key="13">
    <source>
        <dbReference type="EMBL" id="MQM73166.1"/>
    </source>
</evidence>
<evidence type="ECO:0000256" key="5">
    <source>
        <dbReference type="ARBA" id="ARBA00022723"/>
    </source>
</evidence>
<evidence type="ECO:0000256" key="9">
    <source>
        <dbReference type="NCBIfam" id="TIGR01882"/>
    </source>
</evidence>
<proteinExistence type="inferred from homology"/>
<keyword evidence="3 13" id="KW-0031">Aminopeptidase</keyword>
<evidence type="ECO:0000259" key="12">
    <source>
        <dbReference type="Pfam" id="PF07687"/>
    </source>
</evidence>
<feature type="domain" description="Peptidase M20 dimerisation" evidence="12">
    <location>
        <begin position="219"/>
        <end position="312"/>
    </location>
</feature>
<evidence type="ECO:0000256" key="1">
    <source>
        <dbReference type="ARBA" id="ARBA00000870"/>
    </source>
</evidence>
<comment type="caution">
    <text evidence="13">The sequence shown here is derived from an EMBL/GenBank/DDBJ whole genome shotgun (WGS) entry which is preliminary data.</text>
</comment>
<dbReference type="PANTHER" id="PTHR42994:SF1">
    <property type="entry name" value="PEPTIDASE T"/>
    <property type="match status" value="1"/>
</dbReference>
<evidence type="ECO:0000256" key="4">
    <source>
        <dbReference type="ARBA" id="ARBA00022670"/>
    </source>
</evidence>
<dbReference type="InterPro" id="IPR001261">
    <property type="entry name" value="ArgE/DapE_CS"/>
</dbReference>
<evidence type="ECO:0000256" key="11">
    <source>
        <dbReference type="PIRSR" id="PIRSR037215-2"/>
    </source>
</evidence>
<keyword evidence="6 13" id="KW-0378">Hydrolase</keyword>
<keyword evidence="5 11" id="KW-0479">Metal-binding</keyword>
<dbReference type="EC" id="3.4.11.4" evidence="9"/>
<evidence type="ECO:0000256" key="7">
    <source>
        <dbReference type="ARBA" id="ARBA00022833"/>
    </source>
</evidence>
<evidence type="ECO:0000256" key="2">
    <source>
        <dbReference type="ARBA" id="ARBA00009692"/>
    </source>
</evidence>
<keyword evidence="4" id="KW-0645">Protease</keyword>
<dbReference type="Proteomes" id="UP000473648">
    <property type="component" value="Unassembled WGS sequence"/>
</dbReference>
<dbReference type="GO" id="GO:0005829">
    <property type="term" value="C:cytosol"/>
    <property type="evidence" value="ECO:0007669"/>
    <property type="project" value="TreeGrafter"/>
</dbReference>
<protein>
    <recommendedName>
        <fullName evidence="9">Peptidase T</fullName>
        <ecNumber evidence="9">3.4.11.4</ecNumber>
    </recommendedName>
</protein>
<dbReference type="PANTHER" id="PTHR42994">
    <property type="entry name" value="PEPTIDASE T"/>
    <property type="match status" value="1"/>
</dbReference>
<dbReference type="Pfam" id="PF01546">
    <property type="entry name" value="Peptidase_M20"/>
    <property type="match status" value="1"/>
</dbReference>
<keyword evidence="8" id="KW-0482">Metalloprotease</keyword>